<dbReference type="KEGG" id="ani:ANIA_11485"/>
<reference evidence="3" key="2">
    <citation type="journal article" date="2009" name="Fungal Genet. Biol.">
        <title>The 2008 update of the Aspergillus nidulans genome annotation: a community effort.</title>
        <authorList>
            <person name="Wortman J.R."/>
            <person name="Gilsenan J.M."/>
            <person name="Joardar V."/>
            <person name="Deegan J."/>
            <person name="Clutterbuck J."/>
            <person name="Andersen M.R."/>
            <person name="Archer D."/>
            <person name="Bencina M."/>
            <person name="Braus G."/>
            <person name="Coutinho P."/>
            <person name="von Dohren H."/>
            <person name="Doonan J."/>
            <person name="Driessen A.J."/>
            <person name="Durek P."/>
            <person name="Espeso E."/>
            <person name="Fekete E."/>
            <person name="Flipphi M."/>
            <person name="Estrada C.G."/>
            <person name="Geysens S."/>
            <person name="Goldman G."/>
            <person name="de Groot P.W."/>
            <person name="Hansen K."/>
            <person name="Harris S.D."/>
            <person name="Heinekamp T."/>
            <person name="Helmstaedt K."/>
            <person name="Henrissat B."/>
            <person name="Hofmann G."/>
            <person name="Homan T."/>
            <person name="Horio T."/>
            <person name="Horiuchi H."/>
            <person name="James S."/>
            <person name="Jones M."/>
            <person name="Karaffa L."/>
            <person name="Karanyi Z."/>
            <person name="Kato M."/>
            <person name="Keller N."/>
            <person name="Kelly D.E."/>
            <person name="Kiel J.A."/>
            <person name="Kim J.M."/>
            <person name="van der Klei I.J."/>
            <person name="Klis F.M."/>
            <person name="Kovalchuk A."/>
            <person name="Krasevec N."/>
            <person name="Kubicek C.P."/>
            <person name="Liu B."/>
            <person name="Maccabe A."/>
            <person name="Meyer V."/>
            <person name="Mirabito P."/>
            <person name="Miskei M."/>
            <person name="Mos M."/>
            <person name="Mullins J."/>
            <person name="Nelson D.R."/>
            <person name="Nielsen J."/>
            <person name="Oakley B.R."/>
            <person name="Osmani S.A."/>
            <person name="Pakula T."/>
            <person name="Paszewski A."/>
            <person name="Paulsen I."/>
            <person name="Pilsyk S."/>
            <person name="Pocsi I."/>
            <person name="Punt P.J."/>
            <person name="Ram A.F."/>
            <person name="Ren Q."/>
            <person name="Robellet X."/>
            <person name="Robson G."/>
            <person name="Seiboth B."/>
            <person name="van Solingen P."/>
            <person name="Specht T."/>
            <person name="Sun J."/>
            <person name="Taheri-Talesh N."/>
            <person name="Takeshita N."/>
            <person name="Ussery D."/>
            <person name="vanKuyk P.A."/>
            <person name="Visser H."/>
            <person name="van de Vondervoort P.J."/>
            <person name="de Vries R.P."/>
            <person name="Walton J."/>
            <person name="Xiang X."/>
            <person name="Xiong Y."/>
            <person name="Zeng A.P."/>
            <person name="Brandt B.W."/>
            <person name="Cornell M.J."/>
            <person name="van den Hondel C.A."/>
            <person name="Visser J."/>
            <person name="Oliver S.G."/>
            <person name="Turner G."/>
        </authorList>
    </citation>
    <scope>GENOME REANNOTATION</scope>
    <source>
        <strain evidence="3">FGSC A4 / ATCC 38163 / CBS 112.46 / NRRL 194 / M139</strain>
    </source>
</reference>
<gene>
    <name evidence="2" type="ORF">ANIA_11485</name>
</gene>
<evidence type="ECO:0000313" key="3">
    <source>
        <dbReference type="Proteomes" id="UP000000560"/>
    </source>
</evidence>
<dbReference type="EMBL" id="BN001305">
    <property type="protein sequence ID" value="CBF81572.1"/>
    <property type="molecule type" value="Genomic_DNA"/>
</dbReference>
<dbReference type="GeneID" id="74897062"/>
<accession>C8VFZ7</accession>
<feature type="region of interest" description="Disordered" evidence="1">
    <location>
        <begin position="1"/>
        <end position="53"/>
    </location>
</feature>
<dbReference type="AlphaFoldDB" id="C8VFZ7"/>
<organism evidence="2 3">
    <name type="scientific">Emericella nidulans (strain FGSC A4 / ATCC 38163 / CBS 112.46 / NRRL 194 / M139)</name>
    <name type="common">Aspergillus nidulans</name>
    <dbReference type="NCBI Taxonomy" id="227321"/>
    <lineage>
        <taxon>Eukaryota</taxon>
        <taxon>Fungi</taxon>
        <taxon>Dikarya</taxon>
        <taxon>Ascomycota</taxon>
        <taxon>Pezizomycotina</taxon>
        <taxon>Eurotiomycetes</taxon>
        <taxon>Eurotiomycetidae</taxon>
        <taxon>Eurotiales</taxon>
        <taxon>Aspergillaceae</taxon>
        <taxon>Aspergillus</taxon>
        <taxon>Aspergillus subgen. Nidulantes</taxon>
    </lineage>
</organism>
<feature type="compositionally biased region" description="Basic and acidic residues" evidence="1">
    <location>
        <begin position="8"/>
        <end position="30"/>
    </location>
</feature>
<dbReference type="InParanoid" id="C8VFZ7"/>
<name>C8VFZ7_EMENI</name>
<evidence type="ECO:0000313" key="2">
    <source>
        <dbReference type="EMBL" id="CBF81572.1"/>
    </source>
</evidence>
<protein>
    <submittedName>
        <fullName evidence="2">Uncharacterized protein</fullName>
    </submittedName>
</protein>
<keyword evidence="3" id="KW-1185">Reference proteome</keyword>
<evidence type="ECO:0000256" key="1">
    <source>
        <dbReference type="SAM" id="MobiDB-lite"/>
    </source>
</evidence>
<dbReference type="HOGENOM" id="CLU_3068657_0_0_1"/>
<feature type="compositionally biased region" description="Basic and acidic residues" evidence="1">
    <location>
        <begin position="38"/>
        <end position="53"/>
    </location>
</feature>
<dbReference type="Proteomes" id="UP000000560">
    <property type="component" value="Chromosome V"/>
</dbReference>
<sequence>MTRSFAKHQTDVQRREGAGRRAEQSSKRLPDNAVLSAGEERRYEPAHDNHGLQ</sequence>
<dbReference type="RefSeq" id="XP_050468228.1">
    <property type="nucleotide sequence ID" value="XM_050612287.1"/>
</dbReference>
<reference evidence="3" key="1">
    <citation type="journal article" date="2005" name="Nature">
        <title>Sequencing of Aspergillus nidulans and comparative analysis with A. fumigatus and A. oryzae.</title>
        <authorList>
            <person name="Galagan J.E."/>
            <person name="Calvo S.E."/>
            <person name="Cuomo C."/>
            <person name="Ma L.J."/>
            <person name="Wortman J.R."/>
            <person name="Batzoglou S."/>
            <person name="Lee S.I."/>
            <person name="Basturkmen M."/>
            <person name="Spevak C.C."/>
            <person name="Clutterbuck J."/>
            <person name="Kapitonov V."/>
            <person name="Jurka J."/>
            <person name="Scazzocchio C."/>
            <person name="Farman M."/>
            <person name="Butler J."/>
            <person name="Purcell S."/>
            <person name="Harris S."/>
            <person name="Braus G.H."/>
            <person name="Draht O."/>
            <person name="Busch S."/>
            <person name="D'Enfert C."/>
            <person name="Bouchier C."/>
            <person name="Goldman G.H."/>
            <person name="Bell-Pedersen D."/>
            <person name="Griffiths-Jones S."/>
            <person name="Doonan J.H."/>
            <person name="Yu J."/>
            <person name="Vienken K."/>
            <person name="Pain A."/>
            <person name="Freitag M."/>
            <person name="Selker E.U."/>
            <person name="Archer D.B."/>
            <person name="Penalva M.A."/>
            <person name="Oakley B.R."/>
            <person name="Momany M."/>
            <person name="Tanaka T."/>
            <person name="Kumagai T."/>
            <person name="Asai K."/>
            <person name="Machida M."/>
            <person name="Nierman W.C."/>
            <person name="Denning D.W."/>
            <person name="Caddick M."/>
            <person name="Hynes M."/>
            <person name="Paoletti M."/>
            <person name="Fischer R."/>
            <person name="Miller B."/>
            <person name="Dyer P."/>
            <person name="Sachs M.S."/>
            <person name="Osmani S.A."/>
            <person name="Birren B.W."/>
        </authorList>
    </citation>
    <scope>NUCLEOTIDE SEQUENCE [LARGE SCALE GENOMIC DNA]</scope>
    <source>
        <strain evidence="3">FGSC A4 / ATCC 38163 / CBS 112.46 / NRRL 194 / M139</strain>
    </source>
</reference>
<proteinExistence type="predicted"/>